<organism evidence="1 2">
    <name type="scientific">Clostridium frigoris</name>
    <dbReference type="NCBI Taxonomy" id="205327"/>
    <lineage>
        <taxon>Bacteria</taxon>
        <taxon>Bacillati</taxon>
        <taxon>Bacillota</taxon>
        <taxon>Clostridia</taxon>
        <taxon>Eubacteriales</taxon>
        <taxon>Clostridiaceae</taxon>
        <taxon>Clostridium</taxon>
    </lineage>
</organism>
<dbReference type="EMBL" id="JAHLDV010000057">
    <property type="protein sequence ID" value="MBU3161307.1"/>
    <property type="molecule type" value="Genomic_DNA"/>
</dbReference>
<name>A0ABS6BXH6_9CLOT</name>
<dbReference type="RefSeq" id="WP_216151103.1">
    <property type="nucleotide sequence ID" value="NZ_JAHLDV010000057.1"/>
</dbReference>
<evidence type="ECO:0000313" key="2">
    <source>
        <dbReference type="Proteomes" id="UP000776252"/>
    </source>
</evidence>
<gene>
    <name evidence="1" type="ORF">KPL37_16475</name>
</gene>
<evidence type="ECO:0000313" key="1">
    <source>
        <dbReference type="EMBL" id="MBU3161307.1"/>
    </source>
</evidence>
<sequence length="76" mass="8776">MFFNFRIVTVEVEDLECSDRKKALSSFFTMVALDKKGKTSLLPNLILNTLKEIVAFDEGKKDMNSIKQKENKEQMT</sequence>
<keyword evidence="2" id="KW-1185">Reference proteome</keyword>
<accession>A0ABS6BXH6</accession>
<protein>
    <submittedName>
        <fullName evidence="1">Uncharacterized protein</fullName>
    </submittedName>
</protein>
<comment type="caution">
    <text evidence="1">The sequence shown here is derived from an EMBL/GenBank/DDBJ whole genome shotgun (WGS) entry which is preliminary data.</text>
</comment>
<reference evidence="1 2" key="1">
    <citation type="submission" date="2021-06" db="EMBL/GenBank/DDBJ databases">
        <title>Clostridia strains as spoilage organisms.</title>
        <authorList>
            <person name="Wambui J."/>
            <person name="Stephan R."/>
            <person name="Stevens M.J.A."/>
        </authorList>
    </citation>
    <scope>NUCLEOTIDE SEQUENCE [LARGE SCALE GENOMIC DNA]</scope>
    <source>
        <strain evidence="1 2">DSM 14204</strain>
    </source>
</reference>
<dbReference type="Proteomes" id="UP000776252">
    <property type="component" value="Unassembled WGS sequence"/>
</dbReference>
<proteinExistence type="predicted"/>